<feature type="compositionally biased region" description="Low complexity" evidence="1">
    <location>
        <begin position="24"/>
        <end position="41"/>
    </location>
</feature>
<dbReference type="PROSITE" id="PS51257">
    <property type="entry name" value="PROKAR_LIPOPROTEIN"/>
    <property type="match status" value="1"/>
</dbReference>
<dbReference type="STRING" id="1936003.STSP2_01268"/>
<reference evidence="4" key="1">
    <citation type="submission" date="2017-02" db="EMBL/GenBank/DDBJ databases">
        <title>Comparative genomics and description of representatives of a novel lineage of planctomycetes thriving in anoxic sediments.</title>
        <authorList>
            <person name="Spring S."/>
            <person name="Bunk B."/>
            <person name="Sproer C."/>
        </authorList>
    </citation>
    <scope>NUCLEOTIDE SEQUENCE [LARGE SCALE GENOMIC DNA]</scope>
    <source>
        <strain evidence="4">ST-NAGAB-D1</strain>
    </source>
</reference>
<organism evidence="3 4">
    <name type="scientific">Anaerohalosphaera lusitana</name>
    <dbReference type="NCBI Taxonomy" id="1936003"/>
    <lineage>
        <taxon>Bacteria</taxon>
        <taxon>Pseudomonadati</taxon>
        <taxon>Planctomycetota</taxon>
        <taxon>Phycisphaerae</taxon>
        <taxon>Sedimentisphaerales</taxon>
        <taxon>Anaerohalosphaeraceae</taxon>
        <taxon>Anaerohalosphaera</taxon>
    </lineage>
</organism>
<accession>A0A1U9NJK2</accession>
<keyword evidence="2" id="KW-0732">Signal</keyword>
<dbReference type="Proteomes" id="UP000189674">
    <property type="component" value="Chromosome"/>
</dbReference>
<keyword evidence="4" id="KW-1185">Reference proteome</keyword>
<evidence type="ECO:0000256" key="2">
    <source>
        <dbReference type="SAM" id="SignalP"/>
    </source>
</evidence>
<feature type="region of interest" description="Disordered" evidence="1">
    <location>
        <begin position="24"/>
        <end position="67"/>
    </location>
</feature>
<evidence type="ECO:0000313" key="4">
    <source>
        <dbReference type="Proteomes" id="UP000189674"/>
    </source>
</evidence>
<gene>
    <name evidence="3" type="ORF">STSP2_01268</name>
</gene>
<dbReference type="AlphaFoldDB" id="A0A1U9NJK2"/>
<dbReference type="RefSeq" id="WP_146660843.1">
    <property type="nucleotide sequence ID" value="NZ_CP019791.1"/>
</dbReference>
<feature type="signal peptide" evidence="2">
    <location>
        <begin position="1"/>
        <end position="18"/>
    </location>
</feature>
<evidence type="ECO:0000256" key="1">
    <source>
        <dbReference type="SAM" id="MobiDB-lite"/>
    </source>
</evidence>
<dbReference type="KEGG" id="alus:STSP2_01268"/>
<feature type="chain" id="PRO_5012188769" evidence="2">
    <location>
        <begin position="19"/>
        <end position="179"/>
    </location>
</feature>
<name>A0A1U9NJK2_9BACT</name>
<sequence precursor="true">MKFTNLLTITLIAAIMLAAGCGSEEPAAGTDAEGETTQTETDQPEEQTEAEPAATSETEQSTMDRLQGTWVGTVVGYDGEVKMTFAEGSADFQADLGGISYKGSVVINEDATPAQADYTIDECKFEQYIGKTSLGIFQFEDDTLVLAANEPGKTERPTEFQPMNGTQVFEFKRQMTSTQ</sequence>
<evidence type="ECO:0000313" key="3">
    <source>
        <dbReference type="EMBL" id="AQT68113.1"/>
    </source>
</evidence>
<dbReference type="EMBL" id="CP019791">
    <property type="protein sequence ID" value="AQT68113.1"/>
    <property type="molecule type" value="Genomic_DNA"/>
</dbReference>
<feature type="compositionally biased region" description="Low complexity" evidence="1">
    <location>
        <begin position="50"/>
        <end position="61"/>
    </location>
</feature>
<proteinExistence type="predicted"/>
<protein>
    <submittedName>
        <fullName evidence="3">Planctomycetes uncharacterized domain protein</fullName>
    </submittedName>
</protein>